<dbReference type="CDD" id="cd14014">
    <property type="entry name" value="STKc_PknB_like"/>
    <property type="match status" value="1"/>
</dbReference>
<dbReference type="InterPro" id="IPR000719">
    <property type="entry name" value="Prot_kinase_dom"/>
</dbReference>
<dbReference type="Gene3D" id="3.30.200.20">
    <property type="entry name" value="Phosphorylase Kinase, domain 1"/>
    <property type="match status" value="1"/>
</dbReference>
<dbReference type="RefSeq" id="WP_186410463.1">
    <property type="nucleotide sequence ID" value="NZ_FLQY01000096.1"/>
</dbReference>
<accession>A0A1A8XNV1</accession>
<dbReference type="SMART" id="SM00100">
    <property type="entry name" value="cNMP"/>
    <property type="match status" value="1"/>
</dbReference>
<feature type="domain" description="Cyclic nucleotide-binding" evidence="9">
    <location>
        <begin position="299"/>
        <end position="397"/>
    </location>
</feature>
<dbReference type="AlphaFoldDB" id="A0A1A8XNV1"/>
<organism evidence="10 11">
    <name type="scientific">Candidatus Propionivibrio aalborgensis</name>
    <dbReference type="NCBI Taxonomy" id="1860101"/>
    <lineage>
        <taxon>Bacteria</taxon>
        <taxon>Pseudomonadati</taxon>
        <taxon>Pseudomonadota</taxon>
        <taxon>Betaproteobacteria</taxon>
        <taxon>Rhodocyclales</taxon>
        <taxon>Rhodocyclaceae</taxon>
        <taxon>Propionivibrio</taxon>
    </lineage>
</organism>
<dbReference type="GO" id="GO:0030553">
    <property type="term" value="F:cGMP binding"/>
    <property type="evidence" value="ECO:0007669"/>
    <property type="project" value="UniProtKB-KW"/>
</dbReference>
<dbReference type="InterPro" id="IPR000595">
    <property type="entry name" value="cNMP-bd_dom"/>
</dbReference>
<dbReference type="InterPro" id="IPR017441">
    <property type="entry name" value="Protein_kinase_ATP_BS"/>
</dbReference>
<dbReference type="PROSITE" id="PS00107">
    <property type="entry name" value="PROTEIN_KINASE_ATP"/>
    <property type="match status" value="1"/>
</dbReference>
<keyword evidence="11" id="KW-1185">Reference proteome</keyword>
<keyword evidence="4 10" id="KW-0418">Kinase</keyword>
<dbReference type="PROSITE" id="PS50042">
    <property type="entry name" value="CNMP_BINDING_3"/>
    <property type="match status" value="1"/>
</dbReference>
<evidence type="ECO:0000259" key="8">
    <source>
        <dbReference type="PROSITE" id="PS50011"/>
    </source>
</evidence>
<evidence type="ECO:0000313" key="11">
    <source>
        <dbReference type="Proteomes" id="UP000199600"/>
    </source>
</evidence>
<evidence type="ECO:0000256" key="6">
    <source>
        <dbReference type="ARBA" id="ARBA00022992"/>
    </source>
</evidence>
<feature type="binding site" evidence="7">
    <location>
        <position position="36"/>
    </location>
    <ligand>
        <name>ATP</name>
        <dbReference type="ChEBI" id="CHEBI:30616"/>
    </ligand>
</feature>
<proteinExistence type="predicted"/>
<sequence length="428" mass="47848">MDKIGKYDIIRELGRGATATVYLGNDPFAQRDVALKVAFPEILKNPERGKLYTHLFLNEASLVGKLMHPHIVQIFDAVVAEDLCYIVMEFVPGGTLEDFAAPDKLLPIERVVEIIFKCTRALDFANRIGITHRDIKPANILFPGNSPTSGDIKISDFGAAIIENLERTQVSGIGSPAYMSPQQVREQPLNHQTDIYSLGVVMYQLLTGQLPFQASTNYNIIYQIINTEPTKPSALRKKIPEALDAIVTRAMCKDTEKRYQTWEEFSHDLAQAFRSKQVKAPRRAFSDSEKFDTLRDLPFFSDFSDAEIWEVLGFSHWRSISPGESILNDGDPGDFFCILGEGELKVVKNGRILNLLTTGDCFGEMAVISKSKQTRGADVVALIQSKILTVKGKALQQASESCRMHFYQSFLDVLTSRLELSNARLAAF</sequence>
<evidence type="ECO:0000256" key="1">
    <source>
        <dbReference type="ARBA" id="ARBA00022535"/>
    </source>
</evidence>
<evidence type="ECO:0000256" key="4">
    <source>
        <dbReference type="ARBA" id="ARBA00022777"/>
    </source>
</evidence>
<evidence type="ECO:0000313" key="10">
    <source>
        <dbReference type="EMBL" id="SBT06316.1"/>
    </source>
</evidence>
<dbReference type="Gene3D" id="1.10.510.10">
    <property type="entry name" value="Transferase(Phosphotransferase) domain 1"/>
    <property type="match status" value="1"/>
</dbReference>
<protein>
    <submittedName>
        <fullName evidence="10">Serine/threonine protein kinase</fullName>
    </submittedName>
</protein>
<dbReference type="Proteomes" id="UP000199600">
    <property type="component" value="Unassembled WGS sequence"/>
</dbReference>
<dbReference type="CDD" id="cd00038">
    <property type="entry name" value="CAP_ED"/>
    <property type="match status" value="1"/>
</dbReference>
<dbReference type="PANTHER" id="PTHR24348:SF22">
    <property type="entry name" value="NON-SPECIFIC SERINE_THREONINE PROTEIN KINASE"/>
    <property type="match status" value="1"/>
</dbReference>
<reference evidence="10 11" key="1">
    <citation type="submission" date="2016-06" db="EMBL/GenBank/DDBJ databases">
        <authorList>
            <person name="Kjaerup R.B."/>
            <person name="Dalgaard T.S."/>
            <person name="Juul-Madsen H.R."/>
        </authorList>
    </citation>
    <scope>NUCLEOTIDE SEQUENCE [LARGE SCALE GENOMIC DNA]</scope>
    <source>
        <strain evidence="10">2</strain>
    </source>
</reference>
<dbReference type="PANTHER" id="PTHR24348">
    <property type="entry name" value="SERINE/THREONINE-PROTEIN KINASE UNC-51-RELATED"/>
    <property type="match status" value="1"/>
</dbReference>
<dbReference type="InterPro" id="IPR008271">
    <property type="entry name" value="Ser/Thr_kinase_AS"/>
</dbReference>
<dbReference type="GO" id="GO:0005829">
    <property type="term" value="C:cytosol"/>
    <property type="evidence" value="ECO:0007669"/>
    <property type="project" value="TreeGrafter"/>
</dbReference>
<dbReference type="Pfam" id="PF00027">
    <property type="entry name" value="cNMP_binding"/>
    <property type="match status" value="1"/>
</dbReference>
<keyword evidence="1" id="KW-0140">cGMP</keyword>
<dbReference type="PROSITE" id="PS50011">
    <property type="entry name" value="PROTEIN_KINASE_DOM"/>
    <property type="match status" value="1"/>
</dbReference>
<dbReference type="Gene3D" id="2.60.120.10">
    <property type="entry name" value="Jelly Rolls"/>
    <property type="match status" value="1"/>
</dbReference>
<evidence type="ECO:0000256" key="5">
    <source>
        <dbReference type="ARBA" id="ARBA00022840"/>
    </source>
</evidence>
<dbReference type="InterPro" id="IPR045269">
    <property type="entry name" value="Atg1-like"/>
</dbReference>
<evidence type="ECO:0000256" key="2">
    <source>
        <dbReference type="ARBA" id="ARBA00022679"/>
    </source>
</evidence>
<dbReference type="GO" id="GO:0004674">
    <property type="term" value="F:protein serine/threonine kinase activity"/>
    <property type="evidence" value="ECO:0007669"/>
    <property type="project" value="UniProtKB-KW"/>
</dbReference>
<dbReference type="SUPFAM" id="SSF51206">
    <property type="entry name" value="cAMP-binding domain-like"/>
    <property type="match status" value="1"/>
</dbReference>
<evidence type="ECO:0000256" key="3">
    <source>
        <dbReference type="ARBA" id="ARBA00022741"/>
    </source>
</evidence>
<keyword evidence="2" id="KW-0808">Transferase</keyword>
<dbReference type="InterPro" id="IPR014710">
    <property type="entry name" value="RmlC-like_jellyroll"/>
</dbReference>
<dbReference type="InterPro" id="IPR018490">
    <property type="entry name" value="cNMP-bd_dom_sf"/>
</dbReference>
<dbReference type="GO" id="GO:0005524">
    <property type="term" value="F:ATP binding"/>
    <property type="evidence" value="ECO:0007669"/>
    <property type="project" value="UniProtKB-UniRule"/>
</dbReference>
<dbReference type="EMBL" id="FLQY01000096">
    <property type="protein sequence ID" value="SBT06316.1"/>
    <property type="molecule type" value="Genomic_DNA"/>
</dbReference>
<dbReference type="GO" id="GO:0016020">
    <property type="term" value="C:membrane"/>
    <property type="evidence" value="ECO:0007669"/>
    <property type="project" value="TreeGrafter"/>
</dbReference>
<gene>
    <name evidence="10" type="ORF">PROAA_1850011</name>
</gene>
<keyword evidence="3 7" id="KW-0547">Nucleotide-binding</keyword>
<dbReference type="InterPro" id="IPR011009">
    <property type="entry name" value="Kinase-like_dom_sf"/>
</dbReference>
<name>A0A1A8XNV1_9RHOO</name>
<keyword evidence="5 7" id="KW-0067">ATP-binding</keyword>
<dbReference type="GO" id="GO:0000407">
    <property type="term" value="C:phagophore assembly site"/>
    <property type="evidence" value="ECO:0007669"/>
    <property type="project" value="TreeGrafter"/>
</dbReference>
<keyword evidence="6" id="KW-0142">cGMP-binding</keyword>
<keyword evidence="10" id="KW-0723">Serine/threonine-protein kinase</keyword>
<dbReference type="GO" id="GO:0005776">
    <property type="term" value="C:autophagosome"/>
    <property type="evidence" value="ECO:0007669"/>
    <property type="project" value="TreeGrafter"/>
</dbReference>
<feature type="domain" description="Protein kinase" evidence="8">
    <location>
        <begin position="7"/>
        <end position="270"/>
    </location>
</feature>
<dbReference type="SUPFAM" id="SSF56112">
    <property type="entry name" value="Protein kinase-like (PK-like)"/>
    <property type="match status" value="1"/>
</dbReference>
<evidence type="ECO:0000259" key="9">
    <source>
        <dbReference type="PROSITE" id="PS50042"/>
    </source>
</evidence>
<dbReference type="PROSITE" id="PS00108">
    <property type="entry name" value="PROTEIN_KINASE_ST"/>
    <property type="match status" value="1"/>
</dbReference>
<dbReference type="SMART" id="SM00220">
    <property type="entry name" value="S_TKc"/>
    <property type="match status" value="1"/>
</dbReference>
<dbReference type="Pfam" id="PF00069">
    <property type="entry name" value="Pkinase"/>
    <property type="match status" value="1"/>
</dbReference>
<evidence type="ECO:0000256" key="7">
    <source>
        <dbReference type="PROSITE-ProRule" id="PRU10141"/>
    </source>
</evidence>